<proteinExistence type="predicted"/>
<dbReference type="EMBL" id="CAADFD010000011">
    <property type="protein sequence ID" value="VFJ52115.1"/>
    <property type="molecule type" value="Genomic_DNA"/>
</dbReference>
<dbReference type="EMBL" id="CAADEW010000024">
    <property type="protein sequence ID" value="VFJ49718.1"/>
    <property type="molecule type" value="Genomic_DNA"/>
</dbReference>
<gene>
    <name evidence="1" type="ORF">BECKFW1821A_GA0114235_10249</name>
    <name evidence="2" type="ORF">BECKFW1821B_GA0114236_101130</name>
</gene>
<dbReference type="AlphaFoldDB" id="A0A450SBR7"/>
<accession>A0A450SBR7</accession>
<evidence type="ECO:0000313" key="1">
    <source>
        <dbReference type="EMBL" id="VFJ49718.1"/>
    </source>
</evidence>
<name>A0A450SBR7_9GAMM</name>
<evidence type="ECO:0000313" key="2">
    <source>
        <dbReference type="EMBL" id="VFJ52115.1"/>
    </source>
</evidence>
<organism evidence="1">
    <name type="scientific">Candidatus Kentrum sp. FW</name>
    <dbReference type="NCBI Taxonomy" id="2126338"/>
    <lineage>
        <taxon>Bacteria</taxon>
        <taxon>Pseudomonadati</taxon>
        <taxon>Pseudomonadota</taxon>
        <taxon>Gammaproteobacteria</taxon>
        <taxon>Candidatus Kentrum</taxon>
    </lineage>
</organism>
<reference evidence="1" key="1">
    <citation type="submission" date="2019-02" db="EMBL/GenBank/DDBJ databases">
        <authorList>
            <person name="Gruber-Vodicka R. H."/>
            <person name="Seah K. B. B."/>
        </authorList>
    </citation>
    <scope>NUCLEOTIDE SEQUENCE</scope>
    <source>
        <strain evidence="2">BECK_BZ106</strain>
        <strain evidence="1">BECK_BZ15</strain>
    </source>
</reference>
<sequence length="102" mass="11370">MLPSLALGSGREYRDLTPGTVKTNNESKVWGTASLGTFPRLRVFHALPNFYKVAFLLDDLEIEPLQVDVPKKLALFLSLDTLGIPDHGHTDRESGQALFRFT</sequence>
<protein>
    <submittedName>
        <fullName evidence="1">Uncharacterized protein</fullName>
    </submittedName>
</protein>